<evidence type="ECO:0000256" key="5">
    <source>
        <dbReference type="ARBA" id="ARBA00023002"/>
    </source>
</evidence>
<evidence type="ECO:0000313" key="10">
    <source>
        <dbReference type="Proteomes" id="UP000007875"/>
    </source>
</evidence>
<organism evidence="9 10">
    <name type="scientific">Ciona savignyi</name>
    <name type="common">Pacific transparent sea squirt</name>
    <dbReference type="NCBI Taxonomy" id="51511"/>
    <lineage>
        <taxon>Eukaryota</taxon>
        <taxon>Metazoa</taxon>
        <taxon>Chordata</taxon>
        <taxon>Tunicata</taxon>
        <taxon>Ascidiacea</taxon>
        <taxon>Phlebobranchia</taxon>
        <taxon>Cionidae</taxon>
        <taxon>Ciona</taxon>
    </lineage>
</organism>
<evidence type="ECO:0000256" key="7">
    <source>
        <dbReference type="ARBA" id="ARBA00023242"/>
    </source>
</evidence>
<evidence type="ECO:0000259" key="8">
    <source>
        <dbReference type="Pfam" id="PF13621"/>
    </source>
</evidence>
<keyword evidence="10" id="KW-1185">Reference proteome</keyword>
<dbReference type="InParanoid" id="H2Y5J6"/>
<proteinExistence type="predicted"/>
<dbReference type="GO" id="GO:0016491">
    <property type="term" value="F:oxidoreductase activity"/>
    <property type="evidence" value="ECO:0007669"/>
    <property type="project" value="UniProtKB-KW"/>
</dbReference>
<dbReference type="InterPro" id="IPR018247">
    <property type="entry name" value="EF_Hand_1_Ca_BS"/>
</dbReference>
<dbReference type="PROSITE" id="PS00018">
    <property type="entry name" value="EF_HAND_1"/>
    <property type="match status" value="1"/>
</dbReference>
<dbReference type="HOGENOM" id="CLU_1137689_0_0_1"/>
<evidence type="ECO:0000256" key="6">
    <source>
        <dbReference type="ARBA" id="ARBA00023004"/>
    </source>
</evidence>
<dbReference type="GO" id="GO:0046872">
    <property type="term" value="F:metal ion binding"/>
    <property type="evidence" value="ECO:0007669"/>
    <property type="project" value="UniProtKB-KW"/>
</dbReference>
<comment type="subcellular location">
    <subcellularLocation>
        <location evidence="2">Nucleus</location>
    </subcellularLocation>
</comment>
<sequence>MFSGWKETLLIDKVAGQTLFLGNEAAYTHLDVDRVDMYKYPALQNVTWHKMHVEPGDCYFVPYKWYQFENSSNTRNLAVSFWLTHQFRYEDDCQYPEKRKSWLSDVKMSSGDEQSRVEVLELFFGNETMTLDTFRHFFVENKTDNEETTTQEVSTKSRSRITKNWINDHKSNVIDKMFQKIDTNGDKLLSIEEVYNAELVYFTRLIGSLGEHYMEYETLQDGGGYETGKDILAQKKLKYMRNEL</sequence>
<dbReference type="Ensembl" id="ENSCSAVT00000000601.1">
    <property type="protein sequence ID" value="ENSCSAVP00000000594.1"/>
    <property type="gene ID" value="ENSCSAVG00000000331.1"/>
</dbReference>
<dbReference type="Gene3D" id="2.60.120.650">
    <property type="entry name" value="Cupin"/>
    <property type="match status" value="1"/>
</dbReference>
<dbReference type="SUPFAM" id="SSF51197">
    <property type="entry name" value="Clavaminate synthase-like"/>
    <property type="match status" value="1"/>
</dbReference>
<comment type="cofactor">
    <cofactor evidence="1">
        <name>Fe(2+)</name>
        <dbReference type="ChEBI" id="CHEBI:29033"/>
    </cofactor>
</comment>
<dbReference type="Gene3D" id="1.10.238.10">
    <property type="entry name" value="EF-hand"/>
    <property type="match status" value="1"/>
</dbReference>
<dbReference type="STRING" id="51511.ENSCSAVP00000000594"/>
<protein>
    <recommendedName>
        <fullName evidence="8">Cupin-like domain-containing protein</fullName>
    </recommendedName>
</protein>
<evidence type="ECO:0000256" key="3">
    <source>
        <dbReference type="ARBA" id="ARBA00022723"/>
    </source>
</evidence>
<dbReference type="AlphaFoldDB" id="H2Y5J6"/>
<name>H2Y5J6_CIOSA</name>
<keyword evidence="6" id="KW-0408">Iron</keyword>
<dbReference type="Pfam" id="PF13621">
    <property type="entry name" value="Cupin_8"/>
    <property type="match status" value="1"/>
</dbReference>
<reference evidence="9" key="3">
    <citation type="submission" date="2025-09" db="UniProtKB">
        <authorList>
            <consortium name="Ensembl"/>
        </authorList>
    </citation>
    <scope>IDENTIFICATION</scope>
</reference>
<reference evidence="10" key="1">
    <citation type="submission" date="2003-08" db="EMBL/GenBank/DDBJ databases">
        <authorList>
            <person name="Birren B."/>
            <person name="Nusbaum C."/>
            <person name="Abebe A."/>
            <person name="Abouelleil A."/>
            <person name="Adekoya E."/>
            <person name="Ait-zahra M."/>
            <person name="Allen N."/>
            <person name="Allen T."/>
            <person name="An P."/>
            <person name="Anderson M."/>
            <person name="Anderson S."/>
            <person name="Arachchi H."/>
            <person name="Armbruster J."/>
            <person name="Bachantsang P."/>
            <person name="Baldwin J."/>
            <person name="Barry A."/>
            <person name="Bayul T."/>
            <person name="Blitshsteyn B."/>
            <person name="Bloom T."/>
            <person name="Blye J."/>
            <person name="Boguslavskiy L."/>
            <person name="Borowsky M."/>
            <person name="Boukhgalter B."/>
            <person name="Brunache A."/>
            <person name="Butler J."/>
            <person name="Calixte N."/>
            <person name="Calvo S."/>
            <person name="Camarata J."/>
            <person name="Campo K."/>
            <person name="Chang J."/>
            <person name="Cheshatsang Y."/>
            <person name="Citroen M."/>
            <person name="Collymore A."/>
            <person name="Considine T."/>
            <person name="Cook A."/>
            <person name="Cooke P."/>
            <person name="Corum B."/>
            <person name="Cuomo C."/>
            <person name="David R."/>
            <person name="Dawoe T."/>
            <person name="Degray S."/>
            <person name="Dodge S."/>
            <person name="Dooley K."/>
            <person name="Dorje P."/>
            <person name="Dorjee K."/>
            <person name="Dorris L."/>
            <person name="Duffey N."/>
            <person name="Dupes A."/>
            <person name="Elkins T."/>
            <person name="Engels R."/>
            <person name="Erickson J."/>
            <person name="Farina A."/>
            <person name="Faro S."/>
            <person name="Ferreira P."/>
            <person name="Fischer H."/>
            <person name="Fitzgerald M."/>
            <person name="Foley K."/>
            <person name="Gage D."/>
            <person name="Galagan J."/>
            <person name="Gearin G."/>
            <person name="Gnerre S."/>
            <person name="Gnirke A."/>
            <person name="Goyette A."/>
            <person name="Graham J."/>
            <person name="Grandbois E."/>
            <person name="Gyaltsen K."/>
            <person name="Hafez N."/>
            <person name="Hagopian D."/>
            <person name="Hagos B."/>
            <person name="Hall J."/>
            <person name="Hatcher B."/>
            <person name="Heller A."/>
            <person name="Higgins H."/>
            <person name="Honan T."/>
            <person name="Horn A."/>
            <person name="Houde N."/>
            <person name="Hughes L."/>
            <person name="Hulme W."/>
            <person name="Husby E."/>
            <person name="Iliev I."/>
            <person name="Jaffe D."/>
            <person name="Jones C."/>
            <person name="Kamal M."/>
            <person name="Kamat A."/>
            <person name="Kamvysselis M."/>
            <person name="Karlsson E."/>
            <person name="Kells C."/>
            <person name="Kieu A."/>
            <person name="Kisner P."/>
            <person name="Kodira C."/>
            <person name="Kulbokas E."/>
            <person name="Labutti K."/>
            <person name="Lama D."/>
            <person name="Landers T."/>
            <person name="Leger J."/>
            <person name="Levine S."/>
            <person name="Lewis D."/>
            <person name="Lewis T."/>
            <person name="Lindblad-toh K."/>
            <person name="Liu X."/>
            <person name="Lokyitsang T."/>
            <person name="Lokyitsang Y."/>
            <person name="Lucien O."/>
            <person name="Lui A."/>
            <person name="Ma L.J."/>
            <person name="Mabbitt R."/>
            <person name="Macdonald J."/>
            <person name="Maclean C."/>
            <person name="Major J."/>
            <person name="Manning J."/>
            <person name="Marabella R."/>
            <person name="Maru K."/>
            <person name="Matthews C."/>
            <person name="Mauceli E."/>
            <person name="Mccarthy M."/>
            <person name="Mcdonough S."/>
            <person name="Mcghee T."/>
            <person name="Meldrim J."/>
            <person name="Meneus L."/>
            <person name="Mesirov J."/>
            <person name="Mihalev A."/>
            <person name="Mihova T."/>
            <person name="Mikkelsen T."/>
            <person name="Mlenga V."/>
            <person name="Moru K."/>
            <person name="Mozes J."/>
            <person name="Mulrain L."/>
            <person name="Munson G."/>
            <person name="Naylor J."/>
            <person name="Newes C."/>
            <person name="Nguyen C."/>
            <person name="Nguyen N."/>
            <person name="Nguyen T."/>
            <person name="Nicol R."/>
            <person name="Nielsen C."/>
            <person name="Nizzari M."/>
            <person name="Norbu C."/>
            <person name="Norbu N."/>
            <person name="O'donnell P."/>
            <person name="Okoawo O."/>
            <person name="O'leary S."/>
            <person name="Omotosho B."/>
            <person name="O'neill K."/>
            <person name="Osman S."/>
            <person name="Parker S."/>
            <person name="Perrin D."/>
            <person name="Phunkhang P."/>
            <person name="Piqani B."/>
            <person name="Purcell S."/>
            <person name="Rachupka T."/>
            <person name="Ramasamy U."/>
            <person name="Rameau R."/>
            <person name="Ray V."/>
            <person name="Raymond C."/>
            <person name="Retta R."/>
            <person name="Richardson S."/>
            <person name="Rise C."/>
            <person name="Rodriguez J."/>
            <person name="Rogers J."/>
            <person name="Rogov P."/>
            <person name="Rutman M."/>
            <person name="Schupbach R."/>
            <person name="Seaman C."/>
            <person name="Settipalli S."/>
            <person name="Sharpe T."/>
            <person name="Sheridan J."/>
            <person name="Sherpa N."/>
            <person name="Shi J."/>
            <person name="Smirnov S."/>
            <person name="Smith C."/>
            <person name="Sougnez C."/>
            <person name="Spencer B."/>
            <person name="Stalker J."/>
            <person name="Stange-thomann N."/>
            <person name="Stavropoulos S."/>
            <person name="Stetson K."/>
            <person name="Stone C."/>
            <person name="Stone S."/>
            <person name="Stubbs M."/>
            <person name="Talamas J."/>
            <person name="Tchuinga P."/>
            <person name="Tenzing P."/>
            <person name="Tesfaye S."/>
            <person name="Theodore J."/>
            <person name="Thoulutsang Y."/>
            <person name="Topham K."/>
            <person name="Towey S."/>
            <person name="Tsamla T."/>
            <person name="Tsomo N."/>
            <person name="Vallee D."/>
            <person name="Vassiliev H."/>
            <person name="Venkataraman V."/>
            <person name="Vinson J."/>
            <person name="Vo A."/>
            <person name="Wade C."/>
            <person name="Wang S."/>
            <person name="Wangchuk T."/>
            <person name="Wangdi T."/>
            <person name="Whittaker C."/>
            <person name="Wilkinson J."/>
            <person name="Wu Y."/>
            <person name="Wyman D."/>
            <person name="Yadav S."/>
            <person name="Yang S."/>
            <person name="Yang X."/>
            <person name="Yeager S."/>
            <person name="Yee E."/>
            <person name="Young G."/>
            <person name="Zainoun J."/>
            <person name="Zembeck L."/>
            <person name="Zimmer A."/>
            <person name="Zody M."/>
            <person name="Lander E."/>
        </authorList>
    </citation>
    <scope>NUCLEOTIDE SEQUENCE [LARGE SCALE GENOMIC DNA]</scope>
</reference>
<dbReference type="PANTHER" id="PTHR12461">
    <property type="entry name" value="HYPOXIA-INDUCIBLE FACTOR 1 ALPHA INHIBITOR-RELATED"/>
    <property type="match status" value="1"/>
</dbReference>
<dbReference type="InterPro" id="IPR041667">
    <property type="entry name" value="Cupin_8"/>
</dbReference>
<dbReference type="SUPFAM" id="SSF47473">
    <property type="entry name" value="EF-hand"/>
    <property type="match status" value="1"/>
</dbReference>
<keyword evidence="4" id="KW-0106">Calcium</keyword>
<accession>H2Y5J6</accession>
<dbReference type="GO" id="GO:0005634">
    <property type="term" value="C:nucleus"/>
    <property type="evidence" value="ECO:0007669"/>
    <property type="project" value="UniProtKB-SubCell"/>
</dbReference>
<feature type="domain" description="Cupin-like" evidence="8">
    <location>
        <begin position="2"/>
        <end position="88"/>
    </location>
</feature>
<dbReference type="PANTHER" id="PTHR12461:SF106">
    <property type="entry name" value="BIFUNCTIONAL PEPTIDASE AND ARGINYL-HYDROXYLASE JMJD5"/>
    <property type="match status" value="1"/>
</dbReference>
<evidence type="ECO:0000256" key="1">
    <source>
        <dbReference type="ARBA" id="ARBA00001954"/>
    </source>
</evidence>
<keyword evidence="5" id="KW-0560">Oxidoreductase</keyword>
<evidence type="ECO:0000313" key="9">
    <source>
        <dbReference type="Ensembl" id="ENSCSAVP00000000594.1"/>
    </source>
</evidence>
<evidence type="ECO:0000256" key="2">
    <source>
        <dbReference type="ARBA" id="ARBA00004123"/>
    </source>
</evidence>
<evidence type="ECO:0000256" key="4">
    <source>
        <dbReference type="ARBA" id="ARBA00022837"/>
    </source>
</evidence>
<reference evidence="9" key="2">
    <citation type="submission" date="2025-08" db="UniProtKB">
        <authorList>
            <consortium name="Ensembl"/>
        </authorList>
    </citation>
    <scope>IDENTIFICATION</scope>
</reference>
<dbReference type="Proteomes" id="UP000007875">
    <property type="component" value="Unassembled WGS sequence"/>
</dbReference>
<keyword evidence="3" id="KW-0479">Metal-binding</keyword>
<dbReference type="InterPro" id="IPR011992">
    <property type="entry name" value="EF-hand-dom_pair"/>
</dbReference>
<keyword evidence="7" id="KW-0539">Nucleus</keyword>